<gene>
    <name evidence="2" type="ORF">E4U42_002634</name>
</gene>
<accession>A0A8K0JD83</accession>
<protein>
    <submittedName>
        <fullName evidence="2">Uncharacterized protein</fullName>
    </submittedName>
</protein>
<evidence type="ECO:0000313" key="3">
    <source>
        <dbReference type="Proteomes" id="UP000811619"/>
    </source>
</evidence>
<dbReference type="EMBL" id="SRPY01000021">
    <property type="protein sequence ID" value="KAG5930232.1"/>
    <property type="molecule type" value="Genomic_DNA"/>
</dbReference>
<comment type="caution">
    <text evidence="2">The sequence shown here is derived from an EMBL/GenBank/DDBJ whole genome shotgun (WGS) entry which is preliminary data.</text>
</comment>
<keyword evidence="3" id="KW-1185">Reference proteome</keyword>
<feature type="region of interest" description="Disordered" evidence="1">
    <location>
        <begin position="1"/>
        <end position="44"/>
    </location>
</feature>
<evidence type="ECO:0000313" key="2">
    <source>
        <dbReference type="EMBL" id="KAG5930232.1"/>
    </source>
</evidence>
<name>A0A8K0JD83_9HYPO</name>
<dbReference type="Proteomes" id="UP000811619">
    <property type="component" value="Unassembled WGS sequence"/>
</dbReference>
<proteinExistence type="predicted"/>
<organism evidence="2 3">
    <name type="scientific">Claviceps africana</name>
    <dbReference type="NCBI Taxonomy" id="83212"/>
    <lineage>
        <taxon>Eukaryota</taxon>
        <taxon>Fungi</taxon>
        <taxon>Dikarya</taxon>
        <taxon>Ascomycota</taxon>
        <taxon>Pezizomycotina</taxon>
        <taxon>Sordariomycetes</taxon>
        <taxon>Hypocreomycetidae</taxon>
        <taxon>Hypocreales</taxon>
        <taxon>Clavicipitaceae</taxon>
        <taxon>Claviceps</taxon>
    </lineage>
</organism>
<feature type="compositionally biased region" description="Low complexity" evidence="1">
    <location>
        <begin position="33"/>
        <end position="44"/>
    </location>
</feature>
<sequence length="91" mass="10202">MNHSLPADRAAAKWGKPLEPDDATLSQQPNRTKPGPKLLPKPSSSLPTCWIDDMLLVIRNPRASQKVKRRCWAAQPVTKSRIVEYAFMSCC</sequence>
<reference evidence="2" key="1">
    <citation type="journal article" date="2020" name="bioRxiv">
        <title>Whole genome comparisons of ergot fungi reveals the divergence and evolution of species within the genus Claviceps are the result of varying mechanisms driving genome evolution and host range expansion.</title>
        <authorList>
            <person name="Wyka S.A."/>
            <person name="Mondo S.J."/>
            <person name="Liu M."/>
            <person name="Dettman J."/>
            <person name="Nalam V."/>
            <person name="Broders K.D."/>
        </authorList>
    </citation>
    <scope>NUCLEOTIDE SEQUENCE</scope>
    <source>
        <strain evidence="2">CCC 489</strain>
    </source>
</reference>
<evidence type="ECO:0000256" key="1">
    <source>
        <dbReference type="SAM" id="MobiDB-lite"/>
    </source>
</evidence>
<dbReference type="AlphaFoldDB" id="A0A8K0JD83"/>